<evidence type="ECO:0000256" key="2">
    <source>
        <dbReference type="ARBA" id="ARBA00012962"/>
    </source>
</evidence>
<gene>
    <name evidence="9" type="primary">aroE</name>
    <name evidence="9" type="ORF">MTBBW1_1040029</name>
</gene>
<evidence type="ECO:0000256" key="5">
    <source>
        <dbReference type="ARBA" id="ARBA00023141"/>
    </source>
</evidence>
<comment type="catalytic activity">
    <reaction evidence="6">
        <text>shikimate + NADP(+) = 3-dehydroshikimate + NADPH + H(+)</text>
        <dbReference type="Rhea" id="RHEA:17737"/>
        <dbReference type="ChEBI" id="CHEBI:15378"/>
        <dbReference type="ChEBI" id="CHEBI:16630"/>
        <dbReference type="ChEBI" id="CHEBI:36208"/>
        <dbReference type="ChEBI" id="CHEBI:57783"/>
        <dbReference type="ChEBI" id="CHEBI:58349"/>
        <dbReference type="EC" id="1.1.1.25"/>
    </reaction>
</comment>
<keyword evidence="5" id="KW-0057">Aromatic amino acid biosynthesis</keyword>
<organism evidence="9 10">
    <name type="scientific">Desulfamplus magnetovallimortis</name>
    <dbReference type="NCBI Taxonomy" id="1246637"/>
    <lineage>
        <taxon>Bacteria</taxon>
        <taxon>Pseudomonadati</taxon>
        <taxon>Thermodesulfobacteriota</taxon>
        <taxon>Desulfobacteria</taxon>
        <taxon>Desulfobacterales</taxon>
        <taxon>Desulfobacteraceae</taxon>
        <taxon>Desulfamplus</taxon>
    </lineage>
</organism>
<dbReference type="UniPathway" id="UPA00053">
    <property type="reaction ID" value="UER00087"/>
</dbReference>
<dbReference type="EC" id="1.1.1.25" evidence="2"/>
<dbReference type="InterPro" id="IPR006151">
    <property type="entry name" value="Shikm_DH/Glu-tRNA_Rdtase"/>
</dbReference>
<feature type="domain" description="Shikimate dehydrogenase substrate binding N-terminal" evidence="8">
    <location>
        <begin position="19"/>
        <end position="93"/>
    </location>
</feature>
<dbReference type="PANTHER" id="PTHR21089">
    <property type="entry name" value="SHIKIMATE DEHYDROGENASE"/>
    <property type="match status" value="1"/>
</dbReference>
<evidence type="ECO:0000256" key="4">
    <source>
        <dbReference type="ARBA" id="ARBA00023002"/>
    </source>
</evidence>
<dbReference type="GO" id="GO:0009423">
    <property type="term" value="P:chorismate biosynthetic process"/>
    <property type="evidence" value="ECO:0007669"/>
    <property type="project" value="UniProtKB-UniPathway"/>
</dbReference>
<keyword evidence="4 9" id="KW-0560">Oxidoreductase</keyword>
<dbReference type="Pfam" id="PF08501">
    <property type="entry name" value="Shikimate_dh_N"/>
    <property type="match status" value="1"/>
</dbReference>
<dbReference type="AlphaFoldDB" id="A0A1W1H551"/>
<evidence type="ECO:0000313" key="9">
    <source>
        <dbReference type="EMBL" id="SLM27572.1"/>
    </source>
</evidence>
<dbReference type="Gene3D" id="3.40.50.10860">
    <property type="entry name" value="Leucine Dehydrogenase, chain A, domain 1"/>
    <property type="match status" value="1"/>
</dbReference>
<evidence type="ECO:0000259" key="7">
    <source>
        <dbReference type="Pfam" id="PF01488"/>
    </source>
</evidence>
<evidence type="ECO:0000259" key="8">
    <source>
        <dbReference type="Pfam" id="PF08501"/>
    </source>
</evidence>
<name>A0A1W1H551_9BACT</name>
<dbReference type="GO" id="GO:0019632">
    <property type="term" value="P:shikimate metabolic process"/>
    <property type="evidence" value="ECO:0007669"/>
    <property type="project" value="TreeGrafter"/>
</dbReference>
<dbReference type="InterPro" id="IPR036291">
    <property type="entry name" value="NAD(P)-bd_dom_sf"/>
</dbReference>
<feature type="domain" description="Quinate/shikimate 5-dehydrogenase/glutamyl-tRNA reductase" evidence="7">
    <location>
        <begin position="119"/>
        <end position="221"/>
    </location>
</feature>
<sequence>MKGIMKIFCIIGDERAFRTKSPAMFTAVFKRIGITASYVPLKVFPDQIGEAMQSLRTLNFDGANITIPHKSSVIPYMNILSEGANIIGAVNTIIRNGNELKGYNTNAIGFMDTLEEQGFDVTNKKALIFGSGGGARAVVFILNWLRSESIEISGRTARRVENIVNKIGGKATTLDSIAQTPSSANIVINTTPVSSPDDSPEFTRFLQEQKFKDCELILDLNYGRKNNIWEKKAKELKVPFIDGLRPLAHAARRTMLLWTRVDVEPSEFLKAIE</sequence>
<protein>
    <recommendedName>
        <fullName evidence="2">shikimate dehydrogenase (NADP(+))</fullName>
        <ecNumber evidence="2">1.1.1.25</ecNumber>
    </recommendedName>
</protein>
<evidence type="ECO:0000256" key="3">
    <source>
        <dbReference type="ARBA" id="ARBA00022857"/>
    </source>
</evidence>
<dbReference type="InterPro" id="IPR022893">
    <property type="entry name" value="Shikimate_DH_fam"/>
</dbReference>
<dbReference type="InterPro" id="IPR046346">
    <property type="entry name" value="Aminoacid_DH-like_N_sf"/>
</dbReference>
<dbReference type="Proteomes" id="UP000191931">
    <property type="component" value="Unassembled WGS sequence"/>
</dbReference>
<dbReference type="SUPFAM" id="SSF53223">
    <property type="entry name" value="Aminoacid dehydrogenase-like, N-terminal domain"/>
    <property type="match status" value="1"/>
</dbReference>
<dbReference type="InterPro" id="IPR013708">
    <property type="entry name" value="Shikimate_DH-bd_N"/>
</dbReference>
<evidence type="ECO:0000256" key="1">
    <source>
        <dbReference type="ARBA" id="ARBA00004871"/>
    </source>
</evidence>
<dbReference type="STRING" id="1246637.MTBBW1_1040029"/>
<evidence type="ECO:0000313" key="10">
    <source>
        <dbReference type="Proteomes" id="UP000191931"/>
    </source>
</evidence>
<dbReference type="GO" id="GO:0005829">
    <property type="term" value="C:cytosol"/>
    <property type="evidence" value="ECO:0007669"/>
    <property type="project" value="TreeGrafter"/>
</dbReference>
<dbReference type="EMBL" id="FWEV01000007">
    <property type="protein sequence ID" value="SLM27572.1"/>
    <property type="molecule type" value="Genomic_DNA"/>
</dbReference>
<dbReference type="GO" id="GO:0004764">
    <property type="term" value="F:shikimate 3-dehydrogenase (NADP+) activity"/>
    <property type="evidence" value="ECO:0007669"/>
    <property type="project" value="UniProtKB-EC"/>
</dbReference>
<dbReference type="Gene3D" id="3.40.50.720">
    <property type="entry name" value="NAD(P)-binding Rossmann-like Domain"/>
    <property type="match status" value="1"/>
</dbReference>
<dbReference type="SUPFAM" id="SSF51735">
    <property type="entry name" value="NAD(P)-binding Rossmann-fold domains"/>
    <property type="match status" value="1"/>
</dbReference>
<accession>A0A1W1H551</accession>
<dbReference type="GO" id="GO:0050661">
    <property type="term" value="F:NADP binding"/>
    <property type="evidence" value="ECO:0007669"/>
    <property type="project" value="TreeGrafter"/>
</dbReference>
<dbReference type="Pfam" id="PF01488">
    <property type="entry name" value="Shikimate_DH"/>
    <property type="match status" value="1"/>
</dbReference>
<dbReference type="GO" id="GO:0009073">
    <property type="term" value="P:aromatic amino acid family biosynthetic process"/>
    <property type="evidence" value="ECO:0007669"/>
    <property type="project" value="UniProtKB-KW"/>
</dbReference>
<comment type="pathway">
    <text evidence="1">Metabolic intermediate biosynthesis; chorismate biosynthesis; chorismate from D-erythrose 4-phosphate and phosphoenolpyruvate: step 4/7.</text>
</comment>
<evidence type="ECO:0000256" key="6">
    <source>
        <dbReference type="ARBA" id="ARBA00049442"/>
    </source>
</evidence>
<keyword evidence="3" id="KW-0521">NADP</keyword>
<reference evidence="9 10" key="1">
    <citation type="submission" date="2017-03" db="EMBL/GenBank/DDBJ databases">
        <authorList>
            <person name="Afonso C.L."/>
            <person name="Miller P.J."/>
            <person name="Scott M.A."/>
            <person name="Spackman E."/>
            <person name="Goraichik I."/>
            <person name="Dimitrov K.M."/>
            <person name="Suarez D.L."/>
            <person name="Swayne D.E."/>
        </authorList>
    </citation>
    <scope>NUCLEOTIDE SEQUENCE [LARGE SCALE GENOMIC DNA]</scope>
    <source>
        <strain evidence="9">PRJEB14757</strain>
    </source>
</reference>
<keyword evidence="5" id="KW-0028">Amino-acid biosynthesis</keyword>
<proteinExistence type="predicted"/>
<dbReference type="PANTHER" id="PTHR21089:SF1">
    <property type="entry name" value="BIFUNCTIONAL 3-DEHYDROQUINATE DEHYDRATASE_SHIKIMATE DEHYDROGENASE, CHLOROPLASTIC"/>
    <property type="match status" value="1"/>
</dbReference>
<keyword evidence="10" id="KW-1185">Reference proteome</keyword>
<dbReference type="OrthoDB" id="9792692at2"/>